<evidence type="ECO:0000256" key="1">
    <source>
        <dbReference type="SAM" id="Coils"/>
    </source>
</evidence>
<evidence type="ECO:0000313" key="3">
    <source>
        <dbReference type="EMBL" id="GET04754.1"/>
    </source>
</evidence>
<sequence length="490" mass="56657">MLRKENAKLKARIEELEKNKEDSSAENVTSKEMISGYDQNTINEIEPQSFVSSNTINLVSNVYEMTDVSDHALVSSDKSSEEKETVTFLNEEHKKSVSEEIRQRNREKKLQQKNEQGLIQEINSSTEEKHILLTVTEISANLVRPNSLAERNEERAVLPDIINLYETACGAEKKAIEANREETLRWCFYAREFKRMYKDFMVSNKVGEKKAKGQVYDFIIKQLPNTKRKTLCKQIQKALRIDDLFEKIGIDKLQYIKTYSADTISKFTDPQIQTIIDHFTEKPNIEFTDEAEDEEQDDEVPEGSDQNNVLEVLPPKESTTPIPLSHDSNSSGGSSKIGPVNSPKSQANVTSMTSRTRIPRTNPNKMECLYQYAVEHSLDPEKFSIVTEAEKHRWDVKCFRSDLERDILIYHRSIEKNEDRRKYHTLLTDRERIIGEELLRHGILESRESTAWLDNLMKEWEQTHTQFMQVFAQSSSSDFSKLDTKVEVVA</sequence>
<gene>
    <name evidence="3" type="ORF">RCL2_003105400</name>
</gene>
<keyword evidence="1" id="KW-0175">Coiled coil</keyword>
<evidence type="ECO:0000256" key="2">
    <source>
        <dbReference type="SAM" id="MobiDB-lite"/>
    </source>
</evidence>
<name>A0A8H3MCM8_9GLOM</name>
<comment type="caution">
    <text evidence="3">The sequence shown here is derived from an EMBL/GenBank/DDBJ whole genome shotgun (WGS) entry which is preliminary data.</text>
</comment>
<dbReference type="OrthoDB" id="2439570at2759"/>
<organism evidence="3 4">
    <name type="scientific">Rhizophagus clarus</name>
    <dbReference type="NCBI Taxonomy" id="94130"/>
    <lineage>
        <taxon>Eukaryota</taxon>
        <taxon>Fungi</taxon>
        <taxon>Fungi incertae sedis</taxon>
        <taxon>Mucoromycota</taxon>
        <taxon>Glomeromycotina</taxon>
        <taxon>Glomeromycetes</taxon>
        <taxon>Glomerales</taxon>
        <taxon>Glomeraceae</taxon>
        <taxon>Rhizophagus</taxon>
    </lineage>
</organism>
<feature type="compositionally biased region" description="Polar residues" evidence="2">
    <location>
        <begin position="342"/>
        <end position="361"/>
    </location>
</feature>
<feature type="compositionally biased region" description="Acidic residues" evidence="2">
    <location>
        <begin position="289"/>
        <end position="302"/>
    </location>
</feature>
<accession>A0A8H3MCM8</accession>
<proteinExistence type="predicted"/>
<feature type="region of interest" description="Disordered" evidence="2">
    <location>
        <begin position="289"/>
        <end position="361"/>
    </location>
</feature>
<protein>
    <submittedName>
        <fullName evidence="3">Uncharacterized protein</fullName>
    </submittedName>
</protein>
<dbReference type="EMBL" id="BLAL01000356">
    <property type="protein sequence ID" value="GET04754.1"/>
    <property type="molecule type" value="Genomic_DNA"/>
</dbReference>
<reference evidence="3" key="1">
    <citation type="submission" date="2019-10" db="EMBL/GenBank/DDBJ databases">
        <title>Conservation and host-specific expression of non-tandemly repeated heterogenous ribosome RNA gene in arbuscular mycorrhizal fungi.</title>
        <authorList>
            <person name="Maeda T."/>
            <person name="Kobayashi Y."/>
            <person name="Nakagawa T."/>
            <person name="Ezawa T."/>
            <person name="Yamaguchi K."/>
            <person name="Bino T."/>
            <person name="Nishimoto Y."/>
            <person name="Shigenobu S."/>
            <person name="Kawaguchi M."/>
        </authorList>
    </citation>
    <scope>NUCLEOTIDE SEQUENCE</scope>
    <source>
        <strain evidence="3">HR1</strain>
    </source>
</reference>
<evidence type="ECO:0000313" key="4">
    <source>
        <dbReference type="Proteomes" id="UP000615446"/>
    </source>
</evidence>
<feature type="coiled-coil region" evidence="1">
    <location>
        <begin position="6"/>
        <end position="33"/>
    </location>
</feature>
<feature type="compositionally biased region" description="Low complexity" evidence="2">
    <location>
        <begin position="325"/>
        <end position="338"/>
    </location>
</feature>
<dbReference type="Proteomes" id="UP000615446">
    <property type="component" value="Unassembled WGS sequence"/>
</dbReference>
<dbReference type="AlphaFoldDB" id="A0A8H3MCM8"/>